<reference evidence="1 2" key="1">
    <citation type="submission" date="2024-08" db="EMBL/GenBank/DDBJ databases">
        <authorList>
            <person name="Cucini C."/>
            <person name="Frati F."/>
        </authorList>
    </citation>
    <scope>NUCLEOTIDE SEQUENCE [LARGE SCALE GENOMIC DNA]</scope>
</reference>
<name>A0ABP1PWU7_9HEXA</name>
<organism evidence="1 2">
    <name type="scientific">Orchesella dallaii</name>
    <dbReference type="NCBI Taxonomy" id="48710"/>
    <lineage>
        <taxon>Eukaryota</taxon>
        <taxon>Metazoa</taxon>
        <taxon>Ecdysozoa</taxon>
        <taxon>Arthropoda</taxon>
        <taxon>Hexapoda</taxon>
        <taxon>Collembola</taxon>
        <taxon>Entomobryomorpha</taxon>
        <taxon>Entomobryoidea</taxon>
        <taxon>Orchesellidae</taxon>
        <taxon>Orchesellinae</taxon>
        <taxon>Orchesella</taxon>
    </lineage>
</organism>
<comment type="caution">
    <text evidence="1">The sequence shown here is derived from an EMBL/GenBank/DDBJ whole genome shotgun (WGS) entry which is preliminary data.</text>
</comment>
<keyword evidence="2" id="KW-1185">Reference proteome</keyword>
<evidence type="ECO:0000313" key="1">
    <source>
        <dbReference type="EMBL" id="CAL8078416.1"/>
    </source>
</evidence>
<gene>
    <name evidence="1" type="ORF">ODALV1_LOCUS4088</name>
</gene>
<dbReference type="EMBL" id="CAXLJM020000013">
    <property type="protein sequence ID" value="CAL8078416.1"/>
    <property type="molecule type" value="Genomic_DNA"/>
</dbReference>
<proteinExistence type="predicted"/>
<dbReference type="Proteomes" id="UP001642540">
    <property type="component" value="Unassembled WGS sequence"/>
</dbReference>
<accession>A0ABP1PWU7</accession>
<sequence length="120" mass="13616">MHRMSSSSTIQSIMISNYRWRAAYHKFIWAKPENYSALSWSHMTSKIFNMLCHQGQLDGYWVIGIGDGYEEFRAVPSFLSNSGASFSSMVSGFISDSSGDLSGREDSTNYLLIWKIPKLI</sequence>
<evidence type="ECO:0000313" key="2">
    <source>
        <dbReference type="Proteomes" id="UP001642540"/>
    </source>
</evidence>
<protein>
    <submittedName>
        <fullName evidence="1">Uncharacterized protein</fullName>
    </submittedName>
</protein>